<sequence>MGRFDLCKTYPATIQREIQREKLTECYQYDTLYEHLKKNPSGVTMALVNTQKNRERDDYSFANINLLGKCNTNCFFCLGLDLAGVIDDQNQLAIPFAEWKNFETFLKKCKDNRIRKIYITGQNTDSLMYRCLEQLIDFLHAQDFAVGLRTNGYLALARMELINRCELSAGYSIHTLSPVTNRMIMGRDDLPDWDSIIPATQRPRVSIVLNRCNKQEFFELLRYVAKFENVRYIQIRRVSTDTRNDLLMPDMVVYEEIYSQVRNIFPLKRRFATDAEVYEIYGKDVVFWRTIKTSVNSMNYFTDDTVSDMYFIVEGYLKYRTQC</sequence>
<name>A0A1G2L7C1_9BACT</name>
<dbReference type="InterPro" id="IPR013785">
    <property type="entry name" value="Aldolase_TIM"/>
</dbReference>
<comment type="caution">
    <text evidence="6">The sequence shown here is derived from an EMBL/GenBank/DDBJ whole genome shotgun (WGS) entry which is preliminary data.</text>
</comment>
<dbReference type="GO" id="GO:0003824">
    <property type="term" value="F:catalytic activity"/>
    <property type="evidence" value="ECO:0007669"/>
    <property type="project" value="InterPro"/>
</dbReference>
<keyword evidence="4" id="KW-0411">Iron-sulfur</keyword>
<dbReference type="SUPFAM" id="SSF102114">
    <property type="entry name" value="Radical SAM enzymes"/>
    <property type="match status" value="1"/>
</dbReference>
<evidence type="ECO:0000313" key="7">
    <source>
        <dbReference type="Proteomes" id="UP000177982"/>
    </source>
</evidence>
<dbReference type="Gene3D" id="3.20.20.70">
    <property type="entry name" value="Aldolase class I"/>
    <property type="match status" value="1"/>
</dbReference>
<evidence type="ECO:0000256" key="1">
    <source>
        <dbReference type="ARBA" id="ARBA00022691"/>
    </source>
</evidence>
<dbReference type="AlphaFoldDB" id="A0A1G2L7C1"/>
<evidence type="ECO:0000256" key="4">
    <source>
        <dbReference type="ARBA" id="ARBA00023014"/>
    </source>
</evidence>
<reference evidence="6 7" key="1">
    <citation type="journal article" date="2016" name="Nat. Commun.">
        <title>Thousands of microbial genomes shed light on interconnected biogeochemical processes in an aquifer system.</title>
        <authorList>
            <person name="Anantharaman K."/>
            <person name="Brown C.T."/>
            <person name="Hug L.A."/>
            <person name="Sharon I."/>
            <person name="Castelle C.J."/>
            <person name="Probst A.J."/>
            <person name="Thomas B.C."/>
            <person name="Singh A."/>
            <person name="Wilkins M.J."/>
            <person name="Karaoz U."/>
            <person name="Brodie E.L."/>
            <person name="Williams K.H."/>
            <person name="Hubbard S.S."/>
            <person name="Banfield J.F."/>
        </authorList>
    </citation>
    <scope>NUCLEOTIDE SEQUENCE [LARGE SCALE GENOMIC DNA]</scope>
</reference>
<proteinExistence type="predicted"/>
<evidence type="ECO:0000256" key="3">
    <source>
        <dbReference type="ARBA" id="ARBA00023004"/>
    </source>
</evidence>
<dbReference type="EMBL" id="MHQO01000026">
    <property type="protein sequence ID" value="OHA06639.1"/>
    <property type="molecule type" value="Genomic_DNA"/>
</dbReference>
<gene>
    <name evidence="6" type="ORF">A2934_01075</name>
</gene>
<evidence type="ECO:0000259" key="5">
    <source>
        <dbReference type="PROSITE" id="PS51918"/>
    </source>
</evidence>
<organism evidence="6 7">
    <name type="scientific">Candidatus Sungbacteria bacterium RIFCSPLOWO2_01_FULL_47_10</name>
    <dbReference type="NCBI Taxonomy" id="1802276"/>
    <lineage>
        <taxon>Bacteria</taxon>
        <taxon>Candidatus Sungiibacteriota</taxon>
    </lineage>
</organism>
<dbReference type="GO" id="GO:0051536">
    <property type="term" value="F:iron-sulfur cluster binding"/>
    <property type="evidence" value="ECO:0007669"/>
    <property type="project" value="UniProtKB-KW"/>
</dbReference>
<keyword evidence="1" id="KW-0949">S-adenosyl-L-methionine</keyword>
<dbReference type="InterPro" id="IPR007197">
    <property type="entry name" value="rSAM"/>
</dbReference>
<dbReference type="SFLD" id="SFLDG01067">
    <property type="entry name" value="SPASM/twitch_domain_containing"/>
    <property type="match status" value="1"/>
</dbReference>
<dbReference type="SFLD" id="SFLDS00029">
    <property type="entry name" value="Radical_SAM"/>
    <property type="match status" value="1"/>
</dbReference>
<evidence type="ECO:0000313" key="6">
    <source>
        <dbReference type="EMBL" id="OHA06639.1"/>
    </source>
</evidence>
<feature type="domain" description="Radical SAM core" evidence="5">
    <location>
        <begin position="51"/>
        <end position="274"/>
    </location>
</feature>
<dbReference type="Proteomes" id="UP000177982">
    <property type="component" value="Unassembled WGS sequence"/>
</dbReference>
<dbReference type="GO" id="GO:0046872">
    <property type="term" value="F:metal ion binding"/>
    <property type="evidence" value="ECO:0007669"/>
    <property type="project" value="UniProtKB-KW"/>
</dbReference>
<accession>A0A1G2L7C1</accession>
<keyword evidence="3" id="KW-0408">Iron</keyword>
<keyword evidence="2" id="KW-0479">Metal-binding</keyword>
<evidence type="ECO:0000256" key="2">
    <source>
        <dbReference type="ARBA" id="ARBA00022723"/>
    </source>
</evidence>
<dbReference type="PROSITE" id="PS51918">
    <property type="entry name" value="RADICAL_SAM"/>
    <property type="match status" value="1"/>
</dbReference>
<dbReference type="InterPro" id="IPR058240">
    <property type="entry name" value="rSAM_sf"/>
</dbReference>
<protein>
    <recommendedName>
        <fullName evidence="5">Radical SAM core domain-containing protein</fullName>
    </recommendedName>
</protein>